<reference evidence="3 4" key="2">
    <citation type="submission" date="2024-05" db="EMBL/GenBank/DDBJ databases">
        <authorList>
            <person name="Chen Y."/>
            <person name="Shah S."/>
            <person name="Dougan E. K."/>
            <person name="Thang M."/>
            <person name="Chan C."/>
        </authorList>
    </citation>
    <scope>NUCLEOTIDE SEQUENCE [LARGE SCALE GENOMIC DNA]</scope>
</reference>
<feature type="region of interest" description="Disordered" evidence="1">
    <location>
        <begin position="1"/>
        <end position="24"/>
    </location>
</feature>
<evidence type="ECO:0000313" key="3">
    <source>
        <dbReference type="EMBL" id="CAL4763833.1"/>
    </source>
</evidence>
<dbReference type="AlphaFoldDB" id="A0A9P1FHT2"/>
<comment type="caution">
    <text evidence="2">The sequence shown here is derived from an EMBL/GenBank/DDBJ whole genome shotgun (WGS) entry which is preliminary data.</text>
</comment>
<proteinExistence type="predicted"/>
<dbReference type="EMBL" id="CAMXCT030000277">
    <property type="protein sequence ID" value="CAL4763833.1"/>
    <property type="molecule type" value="Genomic_DNA"/>
</dbReference>
<keyword evidence="4" id="KW-1185">Reference proteome</keyword>
<dbReference type="EMBL" id="CAMXCT010000277">
    <property type="protein sequence ID" value="CAI3976521.1"/>
    <property type="molecule type" value="Genomic_DNA"/>
</dbReference>
<evidence type="ECO:0000256" key="1">
    <source>
        <dbReference type="SAM" id="MobiDB-lite"/>
    </source>
</evidence>
<evidence type="ECO:0000313" key="4">
    <source>
        <dbReference type="Proteomes" id="UP001152797"/>
    </source>
</evidence>
<reference evidence="2" key="1">
    <citation type="submission" date="2022-10" db="EMBL/GenBank/DDBJ databases">
        <authorList>
            <person name="Chen Y."/>
            <person name="Dougan E. K."/>
            <person name="Chan C."/>
            <person name="Rhodes N."/>
            <person name="Thang M."/>
        </authorList>
    </citation>
    <scope>NUCLEOTIDE SEQUENCE</scope>
</reference>
<dbReference type="Proteomes" id="UP001152797">
    <property type="component" value="Unassembled WGS sequence"/>
</dbReference>
<organism evidence="2">
    <name type="scientific">Cladocopium goreaui</name>
    <dbReference type="NCBI Taxonomy" id="2562237"/>
    <lineage>
        <taxon>Eukaryota</taxon>
        <taxon>Sar</taxon>
        <taxon>Alveolata</taxon>
        <taxon>Dinophyceae</taxon>
        <taxon>Suessiales</taxon>
        <taxon>Symbiodiniaceae</taxon>
        <taxon>Cladocopium</taxon>
    </lineage>
</organism>
<accession>A0A9P1FHT2</accession>
<gene>
    <name evidence="2" type="ORF">C1SCF055_LOCUS4731</name>
</gene>
<name>A0A9P1FHT2_9DINO</name>
<feature type="compositionally biased region" description="Polar residues" evidence="1">
    <location>
        <begin position="1"/>
        <end position="16"/>
    </location>
</feature>
<sequence length="180" mass="19779">MAALTSQRRQVGQSQVLGHGGSEVTLAKSSDIRRALAASVTRAALERARAEREAPMNGFEQRQKEAREGLNQLGLSSVPKDKMEKGWGWCVKGRQPPDLAGLKKSFSGVELRTDGEVIRGLCRAENYESCPEGERPFFGEQRAHGTEVWDGRMRGGELARNGWAGTFPLTHQRGCMPWAG</sequence>
<evidence type="ECO:0000313" key="2">
    <source>
        <dbReference type="EMBL" id="CAI3976521.1"/>
    </source>
</evidence>
<dbReference type="EMBL" id="CAMXCT020000277">
    <property type="protein sequence ID" value="CAL1129896.1"/>
    <property type="molecule type" value="Genomic_DNA"/>
</dbReference>
<protein>
    <submittedName>
        <fullName evidence="2">Uncharacterized protein</fullName>
    </submittedName>
</protein>